<dbReference type="AlphaFoldDB" id="A0A7X4YW21"/>
<dbReference type="EMBL" id="JAAAMU010000021">
    <property type="protein sequence ID" value="NBC72624.1"/>
    <property type="molecule type" value="Genomic_DNA"/>
</dbReference>
<dbReference type="OrthoDB" id="9783723at2"/>
<feature type="domain" description="Transcription regulator PadR C-terminal" evidence="2">
    <location>
        <begin position="94"/>
        <end position="178"/>
    </location>
</feature>
<comment type="caution">
    <text evidence="3">The sequence shown here is derived from an EMBL/GenBank/DDBJ whole genome shotgun (WGS) entry which is preliminary data.</text>
</comment>
<dbReference type="Pfam" id="PF10400">
    <property type="entry name" value="Vir_act_alpha_C"/>
    <property type="match status" value="1"/>
</dbReference>
<keyword evidence="4" id="KW-1185">Reference proteome</keyword>
<dbReference type="RefSeq" id="WP_161703806.1">
    <property type="nucleotide sequence ID" value="NZ_JAAAMU010000021.1"/>
</dbReference>
<dbReference type="SUPFAM" id="SSF46785">
    <property type="entry name" value="Winged helix' DNA-binding domain"/>
    <property type="match status" value="1"/>
</dbReference>
<evidence type="ECO:0000259" key="1">
    <source>
        <dbReference type="Pfam" id="PF03551"/>
    </source>
</evidence>
<protein>
    <submittedName>
        <fullName evidence="3">PadR family transcriptional regulator</fullName>
    </submittedName>
</protein>
<evidence type="ECO:0000313" key="4">
    <source>
        <dbReference type="Proteomes" id="UP000558113"/>
    </source>
</evidence>
<sequence length="187" mass="21808">MHALNSLSNALLSMLTRKPCTGYELTKLLQLFWQAQHSQIYPLLGKLEQGGLVTFELICQTGKPDKKVYSITDAGTAKLQQWIREQPPMEYQERDEFLIKVYAIGVMEPETARRLFLERRDALLARLTRLEAQIKLMDEEEGIPVTDLASRQFGRYLLYQRKVRIIKEEMEWVDWSLPLFKSSVTID</sequence>
<dbReference type="Gene3D" id="1.10.10.10">
    <property type="entry name" value="Winged helix-like DNA-binding domain superfamily/Winged helix DNA-binding domain"/>
    <property type="match status" value="1"/>
</dbReference>
<dbReference type="InterPro" id="IPR005149">
    <property type="entry name" value="Tscrpt_reg_PadR_N"/>
</dbReference>
<organism evidence="3 4">
    <name type="scientific">Paenibacillus sacheonensis</name>
    <dbReference type="NCBI Taxonomy" id="742054"/>
    <lineage>
        <taxon>Bacteria</taxon>
        <taxon>Bacillati</taxon>
        <taxon>Bacillota</taxon>
        <taxon>Bacilli</taxon>
        <taxon>Bacillales</taxon>
        <taxon>Paenibacillaceae</taxon>
        <taxon>Paenibacillus</taxon>
    </lineage>
</organism>
<evidence type="ECO:0000313" key="3">
    <source>
        <dbReference type="EMBL" id="NBC72624.1"/>
    </source>
</evidence>
<gene>
    <name evidence="3" type="ORF">GT003_26870</name>
</gene>
<reference evidence="3 4" key="1">
    <citation type="submission" date="2020-01" db="EMBL/GenBank/DDBJ databases">
        <title>Paenibacillus soybeanensis sp. nov. isolated from the nodules of soybean (Glycine max(L.) Merr).</title>
        <authorList>
            <person name="Wang H."/>
        </authorList>
    </citation>
    <scope>NUCLEOTIDE SEQUENCE [LARGE SCALE GENOMIC DNA]</scope>
    <source>
        <strain evidence="3 4">DSM 23054</strain>
    </source>
</reference>
<dbReference type="Pfam" id="PF03551">
    <property type="entry name" value="PadR"/>
    <property type="match status" value="1"/>
</dbReference>
<accession>A0A7X4YW21</accession>
<feature type="domain" description="Transcription regulator PadR N-terminal" evidence="1">
    <location>
        <begin position="11"/>
        <end position="80"/>
    </location>
</feature>
<dbReference type="PANTHER" id="PTHR43252">
    <property type="entry name" value="TRANSCRIPTIONAL REGULATOR YQJI"/>
    <property type="match status" value="1"/>
</dbReference>
<dbReference type="Proteomes" id="UP000558113">
    <property type="component" value="Unassembled WGS sequence"/>
</dbReference>
<evidence type="ECO:0000259" key="2">
    <source>
        <dbReference type="Pfam" id="PF10400"/>
    </source>
</evidence>
<dbReference type="PANTHER" id="PTHR43252:SF4">
    <property type="entry name" value="TRANSCRIPTIONAL REGULATORY PROTEIN"/>
    <property type="match status" value="1"/>
</dbReference>
<dbReference type="InterPro" id="IPR036390">
    <property type="entry name" value="WH_DNA-bd_sf"/>
</dbReference>
<dbReference type="InterPro" id="IPR036388">
    <property type="entry name" value="WH-like_DNA-bd_sf"/>
</dbReference>
<proteinExistence type="predicted"/>
<name>A0A7X4YW21_9BACL</name>
<dbReference type="InterPro" id="IPR018309">
    <property type="entry name" value="Tscrpt_reg_PadR_C"/>
</dbReference>